<dbReference type="PROSITE" id="PS50995">
    <property type="entry name" value="HTH_MARR_2"/>
    <property type="match status" value="1"/>
</dbReference>
<feature type="domain" description="HTH marR-type" evidence="4">
    <location>
        <begin position="6"/>
        <end position="138"/>
    </location>
</feature>
<evidence type="ECO:0000313" key="6">
    <source>
        <dbReference type="Proteomes" id="UP000246077"/>
    </source>
</evidence>
<dbReference type="PROSITE" id="PS01117">
    <property type="entry name" value="HTH_MARR_1"/>
    <property type="match status" value="1"/>
</dbReference>
<accession>A0A317DUP3</accession>
<name>A0A317DUP3_9PROT</name>
<dbReference type="InterPro" id="IPR023187">
    <property type="entry name" value="Tscrpt_reg_MarR-type_CS"/>
</dbReference>
<reference evidence="6" key="1">
    <citation type="submission" date="2018-05" db="EMBL/GenBank/DDBJ databases">
        <title>Zavarzinia sp. HR-AS.</title>
        <authorList>
            <person name="Lee Y."/>
            <person name="Jeon C.O."/>
        </authorList>
    </citation>
    <scope>NUCLEOTIDE SEQUENCE [LARGE SCALE GENOMIC DNA]</scope>
    <source>
        <strain evidence="6">DSM 1231</strain>
    </source>
</reference>
<dbReference type="SUPFAM" id="SSF46785">
    <property type="entry name" value="Winged helix' DNA-binding domain"/>
    <property type="match status" value="1"/>
</dbReference>
<proteinExistence type="predicted"/>
<dbReference type="PANTHER" id="PTHR42756:SF1">
    <property type="entry name" value="TRANSCRIPTIONAL REPRESSOR OF EMRAB OPERON"/>
    <property type="match status" value="1"/>
</dbReference>
<dbReference type="PANTHER" id="PTHR42756">
    <property type="entry name" value="TRANSCRIPTIONAL REGULATOR, MARR"/>
    <property type="match status" value="1"/>
</dbReference>
<dbReference type="OrthoDB" id="582199at2"/>
<evidence type="ECO:0000256" key="2">
    <source>
        <dbReference type="ARBA" id="ARBA00023125"/>
    </source>
</evidence>
<dbReference type="InterPro" id="IPR000835">
    <property type="entry name" value="HTH_MarR-typ"/>
</dbReference>
<dbReference type="InterPro" id="IPR036388">
    <property type="entry name" value="WH-like_DNA-bd_sf"/>
</dbReference>
<comment type="caution">
    <text evidence="5">The sequence shown here is derived from an EMBL/GenBank/DDBJ whole genome shotgun (WGS) entry which is preliminary data.</text>
</comment>
<keyword evidence="6" id="KW-1185">Reference proteome</keyword>
<organism evidence="5 6">
    <name type="scientific">Zavarzinia compransoris</name>
    <dbReference type="NCBI Taxonomy" id="1264899"/>
    <lineage>
        <taxon>Bacteria</taxon>
        <taxon>Pseudomonadati</taxon>
        <taxon>Pseudomonadota</taxon>
        <taxon>Alphaproteobacteria</taxon>
        <taxon>Rhodospirillales</taxon>
        <taxon>Zavarziniaceae</taxon>
        <taxon>Zavarzinia</taxon>
    </lineage>
</organism>
<dbReference type="Proteomes" id="UP000246077">
    <property type="component" value="Unassembled WGS sequence"/>
</dbReference>
<dbReference type="GO" id="GO:0003677">
    <property type="term" value="F:DNA binding"/>
    <property type="evidence" value="ECO:0007669"/>
    <property type="project" value="UniProtKB-KW"/>
</dbReference>
<protein>
    <recommendedName>
        <fullName evidence="4">HTH marR-type domain-containing protein</fullName>
    </recommendedName>
</protein>
<dbReference type="SMART" id="SM00347">
    <property type="entry name" value="HTH_MARR"/>
    <property type="match status" value="1"/>
</dbReference>
<sequence>MAEEANAALGELIPYLARLLNKELSDALRPLGLSPAQYDVLEFIWSEGATSPKIVIERRAVEPSSVSGTLSRLERDGFVTRIPDPDDRRSLLVKPTERAIALEAPARAAVLAVLTKVTQGWADRSVDLFIRAVRRAIQQLERP</sequence>
<keyword evidence="3" id="KW-0804">Transcription</keyword>
<keyword evidence="2" id="KW-0238">DNA-binding</keyword>
<gene>
    <name evidence="5" type="ORF">DKG75_20575</name>
</gene>
<dbReference type="RefSeq" id="WP_109923068.1">
    <property type="nucleotide sequence ID" value="NZ_QGLF01000006.1"/>
</dbReference>
<evidence type="ECO:0000313" key="5">
    <source>
        <dbReference type="EMBL" id="PWR18361.1"/>
    </source>
</evidence>
<keyword evidence="1" id="KW-0805">Transcription regulation</keyword>
<dbReference type="GO" id="GO:0003700">
    <property type="term" value="F:DNA-binding transcription factor activity"/>
    <property type="evidence" value="ECO:0007669"/>
    <property type="project" value="InterPro"/>
</dbReference>
<dbReference type="EMBL" id="QGLF01000006">
    <property type="protein sequence ID" value="PWR18361.1"/>
    <property type="molecule type" value="Genomic_DNA"/>
</dbReference>
<evidence type="ECO:0000259" key="4">
    <source>
        <dbReference type="PROSITE" id="PS50995"/>
    </source>
</evidence>
<dbReference type="Pfam" id="PF01047">
    <property type="entry name" value="MarR"/>
    <property type="match status" value="1"/>
</dbReference>
<evidence type="ECO:0000256" key="3">
    <source>
        <dbReference type="ARBA" id="ARBA00023163"/>
    </source>
</evidence>
<dbReference type="Gene3D" id="1.10.10.10">
    <property type="entry name" value="Winged helix-like DNA-binding domain superfamily/Winged helix DNA-binding domain"/>
    <property type="match status" value="1"/>
</dbReference>
<dbReference type="AlphaFoldDB" id="A0A317DUP3"/>
<dbReference type="InterPro" id="IPR036390">
    <property type="entry name" value="WH_DNA-bd_sf"/>
</dbReference>
<evidence type="ECO:0000256" key="1">
    <source>
        <dbReference type="ARBA" id="ARBA00023015"/>
    </source>
</evidence>